<evidence type="ECO:0000259" key="4">
    <source>
        <dbReference type="PROSITE" id="PS50048"/>
    </source>
</evidence>
<dbReference type="PANTHER" id="PTHR37534:SF11">
    <property type="entry name" value="ZN(II)2CYS6 TRANSCRIPTION FACTOR (EUROFUNG)"/>
    <property type="match status" value="1"/>
</dbReference>
<dbReference type="InterPro" id="IPR001138">
    <property type="entry name" value="Zn2Cys6_DnaBD"/>
</dbReference>
<dbReference type="RefSeq" id="XP_046116109.1">
    <property type="nucleotide sequence ID" value="XM_046258353.1"/>
</dbReference>
<dbReference type="Gene3D" id="4.10.240.10">
    <property type="entry name" value="Zn(2)-C6 fungal-type DNA-binding domain"/>
    <property type="match status" value="1"/>
</dbReference>
<dbReference type="GO" id="GO:0005634">
    <property type="term" value="C:nucleus"/>
    <property type="evidence" value="ECO:0007669"/>
    <property type="project" value="UniProtKB-SubCell"/>
</dbReference>
<comment type="caution">
    <text evidence="5">The sequence shown here is derived from an EMBL/GenBank/DDBJ whole genome shotgun (WGS) entry which is preliminary data.</text>
</comment>
<dbReference type="EMBL" id="MU251263">
    <property type="protein sequence ID" value="KAG9252185.1"/>
    <property type="molecule type" value="Genomic_DNA"/>
</dbReference>
<dbReference type="InterPro" id="IPR036864">
    <property type="entry name" value="Zn2-C6_fun-type_DNA-bd_sf"/>
</dbReference>
<reference evidence="5" key="1">
    <citation type="journal article" date="2021" name="IMA Fungus">
        <title>Genomic characterization of three marine fungi, including Emericellopsis atlantica sp. nov. with signatures of a generalist lifestyle and marine biomass degradation.</title>
        <authorList>
            <person name="Hagestad O.C."/>
            <person name="Hou L."/>
            <person name="Andersen J.H."/>
            <person name="Hansen E.H."/>
            <person name="Altermark B."/>
            <person name="Li C."/>
            <person name="Kuhnert E."/>
            <person name="Cox R.J."/>
            <person name="Crous P.W."/>
            <person name="Spatafora J.W."/>
            <person name="Lail K."/>
            <person name="Amirebrahimi M."/>
            <person name="Lipzen A."/>
            <person name="Pangilinan J."/>
            <person name="Andreopoulos W."/>
            <person name="Hayes R.D."/>
            <person name="Ng V."/>
            <person name="Grigoriev I.V."/>
            <person name="Jackson S.A."/>
            <person name="Sutton T.D.S."/>
            <person name="Dobson A.D.W."/>
            <person name="Rama T."/>
        </authorList>
    </citation>
    <scope>NUCLEOTIDE SEQUENCE</scope>
    <source>
        <strain evidence="5">TS7</strain>
    </source>
</reference>
<dbReference type="PROSITE" id="PS00463">
    <property type="entry name" value="ZN2_CY6_FUNGAL_1"/>
    <property type="match status" value="1"/>
</dbReference>
<dbReference type="GO" id="GO:0045944">
    <property type="term" value="P:positive regulation of transcription by RNA polymerase II"/>
    <property type="evidence" value="ECO:0007669"/>
    <property type="project" value="TreeGrafter"/>
</dbReference>
<dbReference type="SMART" id="SM00066">
    <property type="entry name" value="GAL4"/>
    <property type="match status" value="1"/>
</dbReference>
<accession>A0A9P7ZIH1</accession>
<dbReference type="GO" id="GO:0000981">
    <property type="term" value="F:DNA-binding transcription factor activity, RNA polymerase II-specific"/>
    <property type="evidence" value="ECO:0007669"/>
    <property type="project" value="InterPro"/>
</dbReference>
<protein>
    <submittedName>
        <fullName evidence="5">Fungal-specific transcription factor domain-containing protein</fullName>
    </submittedName>
</protein>
<keyword evidence="2" id="KW-0539">Nucleus</keyword>
<dbReference type="Proteomes" id="UP000887229">
    <property type="component" value="Unassembled WGS sequence"/>
</dbReference>
<dbReference type="CDD" id="cd00067">
    <property type="entry name" value="GAL4"/>
    <property type="match status" value="1"/>
</dbReference>
<dbReference type="GO" id="GO:0000976">
    <property type="term" value="F:transcription cis-regulatory region binding"/>
    <property type="evidence" value="ECO:0007669"/>
    <property type="project" value="TreeGrafter"/>
</dbReference>
<evidence type="ECO:0000256" key="2">
    <source>
        <dbReference type="ARBA" id="ARBA00023242"/>
    </source>
</evidence>
<dbReference type="SUPFAM" id="SSF57701">
    <property type="entry name" value="Zn2/Cys6 DNA-binding domain"/>
    <property type="match status" value="1"/>
</dbReference>
<evidence type="ECO:0000313" key="6">
    <source>
        <dbReference type="Proteomes" id="UP000887229"/>
    </source>
</evidence>
<sequence length="681" mass="75115">MSSFSMDSTSKRELKSIESPAAAPSKRGRSGRRSRVGCLTCKEKHVKCDETRPACRKCADKGWTCGGYGYGLKWSYKHQPTPISPACDEATTIEEGRTVTTGTRCGTKTSALPQVSDGTVFDPLPLDDTFAVFDDQHPREDCEELISQTDWASHPAWYKPAVATKERSSPSRGSCPSQQETGFGMEYSTALRWSNLLATDPSAGIPNTAMELIGRWFGEVCPAWSGFDSNSNMNRELAGSLWQNSEPVFMCLQSMAASFMSSRLPRMRQPAHRLLKKAVASVQADIASSAATLYYSIPTTSLFSLLCLGTSVCWLDAKRVGSPFLRQAKHLFEQIDLQSLLMDAEQLRILQYFEKSLVYWEMLVSVVASDEAETGVERQRRETAVAQVTRDGNAADILPHPWTGISSLSSQLFGQAVRLCRVYRQGITNPTGRASSLLTAMQRIDEARSLEERILDLDFAYAAHLGDTGDTRTPRSHLVLVAEAYQLAALLQLYITFPDLVSLRLPHERNFNQAEDVPWNKWIVPLALRLVNVLEQIPPESGSRMMQPLLYICAGAGLRRDSSVAIDTAASGLCILRPATPSGMKDGQVDMMAYVDQIDVGADEDATNENMSGPAMDVDEARNFINARLDLLKRTLHPNPIVVTAQLLKAVWAAYDAEPAGSTSVHWFDVMEKTGLRSLFG</sequence>
<dbReference type="PANTHER" id="PTHR37534">
    <property type="entry name" value="TRANSCRIPTIONAL ACTIVATOR PROTEIN UGA3"/>
    <property type="match status" value="1"/>
</dbReference>
<evidence type="ECO:0000256" key="1">
    <source>
        <dbReference type="ARBA" id="ARBA00004123"/>
    </source>
</evidence>
<feature type="domain" description="Zn(2)-C6 fungal-type" evidence="4">
    <location>
        <begin position="37"/>
        <end position="65"/>
    </location>
</feature>
<dbReference type="GO" id="GO:0008270">
    <property type="term" value="F:zinc ion binding"/>
    <property type="evidence" value="ECO:0007669"/>
    <property type="project" value="InterPro"/>
</dbReference>
<evidence type="ECO:0000256" key="3">
    <source>
        <dbReference type="SAM" id="MobiDB-lite"/>
    </source>
</evidence>
<evidence type="ECO:0000313" key="5">
    <source>
        <dbReference type="EMBL" id="KAG9252185.1"/>
    </source>
</evidence>
<dbReference type="AlphaFoldDB" id="A0A9P7ZIH1"/>
<gene>
    <name evidence="5" type="ORF">F5Z01DRAFT_235316</name>
</gene>
<comment type="subcellular location">
    <subcellularLocation>
        <location evidence="1">Nucleus</location>
    </subcellularLocation>
</comment>
<dbReference type="Pfam" id="PF11951">
    <property type="entry name" value="Fungal_trans_2"/>
    <property type="match status" value="1"/>
</dbReference>
<name>A0A9P7ZIH1_9HYPO</name>
<feature type="region of interest" description="Disordered" evidence="3">
    <location>
        <begin position="1"/>
        <end position="33"/>
    </location>
</feature>
<dbReference type="PROSITE" id="PS50048">
    <property type="entry name" value="ZN2_CY6_FUNGAL_2"/>
    <property type="match status" value="1"/>
</dbReference>
<proteinExistence type="predicted"/>
<dbReference type="Pfam" id="PF00172">
    <property type="entry name" value="Zn_clus"/>
    <property type="match status" value="1"/>
</dbReference>
<dbReference type="GeneID" id="70289256"/>
<keyword evidence="6" id="KW-1185">Reference proteome</keyword>
<dbReference type="InterPro" id="IPR021858">
    <property type="entry name" value="Fun_TF"/>
</dbReference>
<dbReference type="OrthoDB" id="4835445at2759"/>
<organism evidence="5 6">
    <name type="scientific">Emericellopsis atlantica</name>
    <dbReference type="NCBI Taxonomy" id="2614577"/>
    <lineage>
        <taxon>Eukaryota</taxon>
        <taxon>Fungi</taxon>
        <taxon>Dikarya</taxon>
        <taxon>Ascomycota</taxon>
        <taxon>Pezizomycotina</taxon>
        <taxon>Sordariomycetes</taxon>
        <taxon>Hypocreomycetidae</taxon>
        <taxon>Hypocreales</taxon>
        <taxon>Bionectriaceae</taxon>
        <taxon>Emericellopsis</taxon>
    </lineage>
</organism>